<feature type="region of interest" description="Disordered" evidence="1">
    <location>
        <begin position="77"/>
        <end position="96"/>
    </location>
</feature>
<evidence type="ECO:0000313" key="2">
    <source>
        <dbReference type="EMBL" id="GKY86261.1"/>
    </source>
</evidence>
<gene>
    <name evidence="2" type="ORF">STA1M1_01300</name>
</gene>
<accession>A0ABQ5LPQ6</accession>
<reference evidence="2" key="1">
    <citation type="journal article" date="2023" name="Int. J. Syst. Evol. Microbiol.">
        <title>Sinisalibacter aestuarii sp. nov., isolated from estuarine sediment of the Arakawa River.</title>
        <authorList>
            <person name="Arafat S.T."/>
            <person name="Hirano S."/>
            <person name="Sato A."/>
            <person name="Takeuchi K."/>
            <person name="Yasuda T."/>
            <person name="Terahara T."/>
            <person name="Hamada M."/>
            <person name="Kobayashi T."/>
        </authorList>
    </citation>
    <scope>NUCLEOTIDE SEQUENCE</scope>
    <source>
        <strain evidence="2">B-399</strain>
    </source>
</reference>
<proteinExistence type="predicted"/>
<name>A0ABQ5LPQ6_9RHOB</name>
<organism evidence="2 3">
    <name type="scientific">Sinisalibacter aestuarii</name>
    <dbReference type="NCBI Taxonomy" id="2949426"/>
    <lineage>
        <taxon>Bacteria</taxon>
        <taxon>Pseudomonadati</taxon>
        <taxon>Pseudomonadota</taxon>
        <taxon>Alphaproteobacteria</taxon>
        <taxon>Rhodobacterales</taxon>
        <taxon>Roseobacteraceae</taxon>
        <taxon>Sinisalibacter</taxon>
    </lineage>
</organism>
<dbReference type="EMBL" id="BROH01000001">
    <property type="protein sequence ID" value="GKY86261.1"/>
    <property type="molecule type" value="Genomic_DNA"/>
</dbReference>
<sequence>MRRNLSSGLKCRRCGTPMQEYDRLPPVLRRWLADAILPWSARSVHRAWGRARRASDGCEIRALERLTAAEARQISRDAPHVWGAPVPPEISPAEAR</sequence>
<evidence type="ECO:0000256" key="1">
    <source>
        <dbReference type="SAM" id="MobiDB-lite"/>
    </source>
</evidence>
<dbReference type="InterPro" id="IPR045386">
    <property type="entry name" value="DUF6525"/>
</dbReference>
<evidence type="ECO:0000313" key="3">
    <source>
        <dbReference type="Proteomes" id="UP001144205"/>
    </source>
</evidence>
<comment type="caution">
    <text evidence="2">The sequence shown here is derived from an EMBL/GenBank/DDBJ whole genome shotgun (WGS) entry which is preliminary data.</text>
</comment>
<keyword evidence="3" id="KW-1185">Reference proteome</keyword>
<dbReference type="Proteomes" id="UP001144205">
    <property type="component" value="Unassembled WGS sequence"/>
</dbReference>
<protein>
    <submittedName>
        <fullName evidence="2">Uncharacterized protein</fullName>
    </submittedName>
</protein>
<dbReference type="Pfam" id="PF20135">
    <property type="entry name" value="DUF6525"/>
    <property type="match status" value="1"/>
</dbReference>